<sequence>MSVASRLLRLTLFSKDNCGLCTNAKEALTRVQAKVPFNLEEVDIYAPGQEESQKYMFDVPVLTIKDGKVLMMHRIQEDKLVSMLKDEMKDKPSSSSS</sequence>
<comment type="caution">
    <text evidence="2">The sequence shown here is derived from an EMBL/GenBank/DDBJ whole genome shotgun (WGS) entry which is preliminary data.</text>
</comment>
<dbReference type="InterPro" id="IPR036249">
    <property type="entry name" value="Thioredoxin-like_sf"/>
</dbReference>
<comment type="similarity">
    <text evidence="1">Belongs to the glutaredoxin family.</text>
</comment>
<evidence type="ECO:0000313" key="2">
    <source>
        <dbReference type="EMBL" id="KAG0265718.1"/>
    </source>
</evidence>
<dbReference type="OrthoDB" id="429967at2759"/>
<accession>A0A9P6U8X9</accession>
<dbReference type="PANTHER" id="PTHR33558:SF1">
    <property type="entry name" value="GLUTAREDOXIN-LIKE PROTEIN C5ORF63 HOMOLOG"/>
    <property type="match status" value="1"/>
</dbReference>
<name>A0A9P6U8X9_9FUNG</name>
<keyword evidence="1" id="KW-0813">Transport</keyword>
<dbReference type="Gene3D" id="3.40.30.10">
    <property type="entry name" value="Glutaredoxin"/>
    <property type="match status" value="1"/>
</dbReference>
<reference evidence="2" key="1">
    <citation type="journal article" date="2020" name="Fungal Divers.">
        <title>Resolving the Mortierellaceae phylogeny through synthesis of multi-gene phylogenetics and phylogenomics.</title>
        <authorList>
            <person name="Vandepol N."/>
            <person name="Liber J."/>
            <person name="Desiro A."/>
            <person name="Na H."/>
            <person name="Kennedy M."/>
            <person name="Barry K."/>
            <person name="Grigoriev I.V."/>
            <person name="Miller A.N."/>
            <person name="O'Donnell K."/>
            <person name="Stajich J.E."/>
            <person name="Bonito G."/>
        </authorList>
    </citation>
    <scope>NUCLEOTIDE SEQUENCE</scope>
    <source>
        <strain evidence="2">BC1065</strain>
    </source>
</reference>
<organism evidence="2 3">
    <name type="scientific">Actinomortierella ambigua</name>
    <dbReference type="NCBI Taxonomy" id="1343610"/>
    <lineage>
        <taxon>Eukaryota</taxon>
        <taxon>Fungi</taxon>
        <taxon>Fungi incertae sedis</taxon>
        <taxon>Mucoromycota</taxon>
        <taxon>Mortierellomycotina</taxon>
        <taxon>Mortierellomycetes</taxon>
        <taxon>Mortierellales</taxon>
        <taxon>Mortierellaceae</taxon>
        <taxon>Actinomortierella</taxon>
    </lineage>
</organism>
<protein>
    <recommendedName>
        <fullName evidence="1">Glutaredoxin-like protein</fullName>
    </recommendedName>
</protein>
<dbReference type="AlphaFoldDB" id="A0A9P6U8X9"/>
<dbReference type="InterPro" id="IPR008554">
    <property type="entry name" value="Glutaredoxin-like"/>
</dbReference>
<keyword evidence="3" id="KW-1185">Reference proteome</keyword>
<evidence type="ECO:0000313" key="3">
    <source>
        <dbReference type="Proteomes" id="UP000807716"/>
    </source>
</evidence>
<dbReference type="EMBL" id="JAAAJB010000110">
    <property type="protein sequence ID" value="KAG0265718.1"/>
    <property type="molecule type" value="Genomic_DNA"/>
</dbReference>
<dbReference type="InterPro" id="IPR052565">
    <property type="entry name" value="Glutaredoxin-like_YDR286C"/>
</dbReference>
<keyword evidence="1" id="KW-0249">Electron transport</keyword>
<dbReference type="Proteomes" id="UP000807716">
    <property type="component" value="Unassembled WGS sequence"/>
</dbReference>
<evidence type="ECO:0000256" key="1">
    <source>
        <dbReference type="RuleBase" id="RU363082"/>
    </source>
</evidence>
<dbReference type="Pfam" id="PF05768">
    <property type="entry name" value="Glrx-like"/>
    <property type="match status" value="1"/>
</dbReference>
<gene>
    <name evidence="2" type="ORF">DFQ27_000451</name>
</gene>
<dbReference type="SUPFAM" id="SSF52833">
    <property type="entry name" value="Thioredoxin-like"/>
    <property type="match status" value="1"/>
</dbReference>
<dbReference type="PANTHER" id="PTHR33558">
    <property type="entry name" value="GLUTAREDOXIN-LIKE PROTEIN C5ORF63 HOMOLOG"/>
    <property type="match status" value="1"/>
</dbReference>
<proteinExistence type="inferred from homology"/>